<dbReference type="Pfam" id="PF00069">
    <property type="entry name" value="Pkinase"/>
    <property type="match status" value="1"/>
</dbReference>
<dbReference type="PROSITE" id="PS00108">
    <property type="entry name" value="PROTEIN_KINASE_ST"/>
    <property type="match status" value="1"/>
</dbReference>
<gene>
    <name evidence="8" type="ORF">Thi970DRAFT_04309</name>
</gene>
<evidence type="ECO:0000256" key="5">
    <source>
        <dbReference type="PROSITE-ProRule" id="PRU10141"/>
    </source>
</evidence>
<feature type="region of interest" description="Disordered" evidence="6">
    <location>
        <begin position="277"/>
        <end position="308"/>
    </location>
</feature>
<name>H8Z605_9GAMM</name>
<evidence type="ECO:0000256" key="4">
    <source>
        <dbReference type="ARBA" id="ARBA00022840"/>
    </source>
</evidence>
<reference evidence="9" key="1">
    <citation type="submission" date="2011-06" db="EMBL/GenBank/DDBJ databases">
        <authorList>
            <consortium name="US DOE Joint Genome Institute (JGI-PGF)"/>
            <person name="Lucas S."/>
            <person name="Han J."/>
            <person name="Lapidus A."/>
            <person name="Cheng J.-F."/>
            <person name="Goodwin L."/>
            <person name="Pitluck S."/>
            <person name="Peters L."/>
            <person name="Land M.L."/>
            <person name="Hauser L."/>
            <person name="Vogl K."/>
            <person name="Liu Z."/>
            <person name="Overmann J."/>
            <person name="Frigaard N.-U."/>
            <person name="Bryant D.A."/>
            <person name="Woyke T.J."/>
        </authorList>
    </citation>
    <scope>NUCLEOTIDE SEQUENCE [LARGE SCALE GENOMIC DNA]</scope>
    <source>
        <strain evidence="9">970</strain>
    </source>
</reference>
<keyword evidence="2 5" id="KW-0547">Nucleotide-binding</keyword>
<evidence type="ECO:0000256" key="6">
    <source>
        <dbReference type="SAM" id="MobiDB-lite"/>
    </source>
</evidence>
<evidence type="ECO:0000313" key="8">
    <source>
        <dbReference type="EMBL" id="EIC20655.1"/>
    </source>
</evidence>
<dbReference type="InterPro" id="IPR003032">
    <property type="entry name" value="Ryanodine_rcpt"/>
</dbReference>
<dbReference type="STRING" id="631362.Thi970DRAFT_04309"/>
<organism evidence="8 9">
    <name type="scientific">Thiorhodovibrio frisius</name>
    <dbReference type="NCBI Taxonomy" id="631362"/>
    <lineage>
        <taxon>Bacteria</taxon>
        <taxon>Pseudomonadati</taxon>
        <taxon>Pseudomonadota</taxon>
        <taxon>Gammaproteobacteria</taxon>
        <taxon>Chromatiales</taxon>
        <taxon>Chromatiaceae</taxon>
        <taxon>Thiorhodovibrio</taxon>
    </lineage>
</organism>
<dbReference type="Pfam" id="PF02026">
    <property type="entry name" value="RyR"/>
    <property type="match status" value="1"/>
</dbReference>
<dbReference type="PROSITE" id="PS50011">
    <property type="entry name" value="PROTEIN_KINASE_DOM"/>
    <property type="match status" value="1"/>
</dbReference>
<keyword evidence="3 8" id="KW-0418">Kinase</keyword>
<feature type="domain" description="Protein kinase" evidence="7">
    <location>
        <begin position="117"/>
        <end position="419"/>
    </location>
</feature>
<dbReference type="GO" id="GO:0005524">
    <property type="term" value="F:ATP binding"/>
    <property type="evidence" value="ECO:0007669"/>
    <property type="project" value="UniProtKB-UniRule"/>
</dbReference>
<dbReference type="GO" id="GO:0004674">
    <property type="term" value="F:protein serine/threonine kinase activity"/>
    <property type="evidence" value="ECO:0007669"/>
    <property type="project" value="UniProtKB-KW"/>
</dbReference>
<dbReference type="AlphaFoldDB" id="H8Z605"/>
<dbReference type="eggNOG" id="COG0515">
    <property type="taxonomic scope" value="Bacteria"/>
</dbReference>
<evidence type="ECO:0000256" key="2">
    <source>
        <dbReference type="ARBA" id="ARBA00022741"/>
    </source>
</evidence>
<feature type="binding site" evidence="5">
    <location>
        <position position="146"/>
    </location>
    <ligand>
        <name>ATP</name>
        <dbReference type="ChEBI" id="CHEBI:30616"/>
    </ligand>
</feature>
<keyword evidence="9" id="KW-1185">Reference proteome</keyword>
<dbReference type="Gene3D" id="6.20.350.10">
    <property type="match status" value="1"/>
</dbReference>
<evidence type="ECO:0000256" key="3">
    <source>
        <dbReference type="ARBA" id="ARBA00022777"/>
    </source>
</evidence>
<dbReference type="CDD" id="cd14014">
    <property type="entry name" value="STKc_PknB_like"/>
    <property type="match status" value="1"/>
</dbReference>
<dbReference type="Gene3D" id="3.30.200.20">
    <property type="entry name" value="Phosphorylase Kinase, domain 1"/>
    <property type="match status" value="1"/>
</dbReference>
<dbReference type="SMART" id="SM00220">
    <property type="entry name" value="S_TKc"/>
    <property type="match status" value="1"/>
</dbReference>
<dbReference type="PANTHER" id="PTHR43289:SF6">
    <property type="entry name" value="SERINE_THREONINE-PROTEIN KINASE NEKL-3"/>
    <property type="match status" value="1"/>
</dbReference>
<dbReference type="InterPro" id="IPR000719">
    <property type="entry name" value="Prot_kinase_dom"/>
</dbReference>
<dbReference type="InterPro" id="IPR017441">
    <property type="entry name" value="Protein_kinase_ATP_BS"/>
</dbReference>
<dbReference type="HOGENOM" id="CLU_542827_0_0_6"/>
<keyword evidence="1" id="KW-0808">Transferase</keyword>
<dbReference type="SUPFAM" id="SSF56112">
    <property type="entry name" value="Protein kinase-like (PK-like)"/>
    <property type="match status" value="1"/>
</dbReference>
<dbReference type="EMBL" id="JH603170">
    <property type="protein sequence ID" value="EIC20655.1"/>
    <property type="molecule type" value="Genomic_DNA"/>
</dbReference>
<accession>H8Z605</accession>
<dbReference type="PROSITE" id="PS00107">
    <property type="entry name" value="PROTEIN_KINASE_ATP"/>
    <property type="match status" value="1"/>
</dbReference>
<evidence type="ECO:0000259" key="7">
    <source>
        <dbReference type="PROSITE" id="PS50011"/>
    </source>
</evidence>
<sequence length="502" mass="55483">MIAMTDRTFCEAAYQLGLLSFSRILDLLFEQPEERAASLAQRCHERQLLTAAQFELLEQHLAVQAAAGKPDLDPDEDQNEPLDQTTTLLWEQGEASNRGVERGEGDELLLDEQAGRYLGQKEIGRGGMGIVYCVRDVAIKRRVALKEVLPDLAADESMNQYLPDLRRRFLREAELTAALQHPGIVPVYEIGRRRASGEAYYTMKMVEGRTLAEAIKTAKGLEERLALLPNFIDVCQTLAYSHCHGVIHRDLKPANIIIGEFGETYVLDWGLARRLGPASDPAPDPSSAPGPDGQAPGKQAGSAASEDANLTGHGVGTPYYMSPEQALGRLEEVDARSDIYSLGAILFEILTGRKIKSYRDVAKLEAILSQGDGQPQDADLALSLPDELIAICKRAMALKKSQRYGDAQALAFAIQHVQTGAEVVLEQLAEAVHIAYVTERTAQGWRYGPVRDDARKENPTLIPYSELSEEEKELDRVSARQTIHALRKLGYILARERKLFPV</sequence>
<keyword evidence="4 5" id="KW-0067">ATP-binding</keyword>
<dbReference type="InterPro" id="IPR008271">
    <property type="entry name" value="Ser/Thr_kinase_AS"/>
</dbReference>
<dbReference type="PANTHER" id="PTHR43289">
    <property type="entry name" value="MITOGEN-ACTIVATED PROTEIN KINASE KINASE KINASE 20-RELATED"/>
    <property type="match status" value="1"/>
</dbReference>
<evidence type="ECO:0000313" key="9">
    <source>
        <dbReference type="Proteomes" id="UP000002964"/>
    </source>
</evidence>
<dbReference type="InterPro" id="IPR011009">
    <property type="entry name" value="Kinase-like_dom_sf"/>
</dbReference>
<protein>
    <submittedName>
        <fullName evidence="8">Serine/threonine protein kinase</fullName>
    </submittedName>
</protein>
<dbReference type="Gene3D" id="1.10.510.10">
    <property type="entry name" value="Transferase(Phosphotransferase) domain 1"/>
    <property type="match status" value="1"/>
</dbReference>
<proteinExistence type="predicted"/>
<keyword evidence="8" id="KW-0723">Serine/threonine-protein kinase</keyword>
<reference evidence="8 9" key="2">
    <citation type="submission" date="2011-11" db="EMBL/GenBank/DDBJ databases">
        <authorList>
            <consortium name="US DOE Joint Genome Institute"/>
            <person name="Lucas S."/>
            <person name="Han J."/>
            <person name="Lapidus A."/>
            <person name="Cheng J.-F."/>
            <person name="Goodwin L."/>
            <person name="Pitluck S."/>
            <person name="Peters L."/>
            <person name="Ovchinnikova G."/>
            <person name="Zhang X."/>
            <person name="Detter J.C."/>
            <person name="Han C."/>
            <person name="Tapia R."/>
            <person name="Land M."/>
            <person name="Hauser L."/>
            <person name="Kyrpides N."/>
            <person name="Ivanova N."/>
            <person name="Pagani I."/>
            <person name="Vogl K."/>
            <person name="Liu Z."/>
            <person name="Overmann J."/>
            <person name="Frigaard N.-U."/>
            <person name="Bryant D."/>
            <person name="Woyke T."/>
        </authorList>
    </citation>
    <scope>NUCLEOTIDE SEQUENCE [LARGE SCALE GENOMIC DNA]</scope>
    <source>
        <strain evidence="8 9">970</strain>
    </source>
</reference>
<dbReference type="Proteomes" id="UP000002964">
    <property type="component" value="Unassembled WGS sequence"/>
</dbReference>
<evidence type="ECO:0000256" key="1">
    <source>
        <dbReference type="ARBA" id="ARBA00022679"/>
    </source>
</evidence>